<proteinExistence type="predicted"/>
<feature type="non-terminal residue" evidence="2">
    <location>
        <position position="97"/>
    </location>
</feature>
<feature type="compositionally biased region" description="Basic and acidic residues" evidence="1">
    <location>
        <begin position="1"/>
        <end position="11"/>
    </location>
</feature>
<evidence type="ECO:0000313" key="3">
    <source>
        <dbReference type="Proteomes" id="UP001178507"/>
    </source>
</evidence>
<evidence type="ECO:0000313" key="2">
    <source>
        <dbReference type="EMBL" id="CAJ1386024.1"/>
    </source>
</evidence>
<feature type="region of interest" description="Disordered" evidence="1">
    <location>
        <begin position="1"/>
        <end position="31"/>
    </location>
</feature>
<evidence type="ECO:0000256" key="1">
    <source>
        <dbReference type="SAM" id="MobiDB-lite"/>
    </source>
</evidence>
<comment type="caution">
    <text evidence="2">The sequence shown here is derived from an EMBL/GenBank/DDBJ whole genome shotgun (WGS) entry which is preliminary data.</text>
</comment>
<protein>
    <submittedName>
        <fullName evidence="2">Uncharacterized protein</fullName>
    </submittedName>
</protein>
<gene>
    <name evidence="2" type="ORF">EVOR1521_LOCUS12489</name>
</gene>
<sequence length="97" mass="10180">AEEQEPIKESVRASGTGESCGETEGHSAMEETGRTKMMTFGHILSRPARAAEDQQVNMFGAPRGGIDSPRGPKLWKSLLQAAVGTAANVAEGTSKHG</sequence>
<dbReference type="EMBL" id="CAUJNA010001320">
    <property type="protein sequence ID" value="CAJ1386024.1"/>
    <property type="molecule type" value="Genomic_DNA"/>
</dbReference>
<dbReference type="AlphaFoldDB" id="A0AA36MZ65"/>
<accession>A0AA36MZ65</accession>
<keyword evidence="3" id="KW-1185">Reference proteome</keyword>
<name>A0AA36MZ65_9DINO</name>
<organism evidence="2 3">
    <name type="scientific">Effrenium voratum</name>
    <dbReference type="NCBI Taxonomy" id="2562239"/>
    <lineage>
        <taxon>Eukaryota</taxon>
        <taxon>Sar</taxon>
        <taxon>Alveolata</taxon>
        <taxon>Dinophyceae</taxon>
        <taxon>Suessiales</taxon>
        <taxon>Symbiodiniaceae</taxon>
        <taxon>Effrenium</taxon>
    </lineage>
</organism>
<reference evidence="2" key="1">
    <citation type="submission" date="2023-08" db="EMBL/GenBank/DDBJ databases">
        <authorList>
            <person name="Chen Y."/>
            <person name="Shah S."/>
            <person name="Dougan E. K."/>
            <person name="Thang M."/>
            <person name="Chan C."/>
        </authorList>
    </citation>
    <scope>NUCLEOTIDE SEQUENCE</scope>
</reference>
<dbReference type="Proteomes" id="UP001178507">
    <property type="component" value="Unassembled WGS sequence"/>
</dbReference>